<accession>A0AAV3ZWK4</accession>
<feature type="non-terminal residue" evidence="1">
    <location>
        <position position="70"/>
    </location>
</feature>
<gene>
    <name evidence="1" type="ORF">PoB_002619400</name>
</gene>
<organism evidence="1 2">
    <name type="scientific">Plakobranchus ocellatus</name>
    <dbReference type="NCBI Taxonomy" id="259542"/>
    <lineage>
        <taxon>Eukaryota</taxon>
        <taxon>Metazoa</taxon>
        <taxon>Spiralia</taxon>
        <taxon>Lophotrochozoa</taxon>
        <taxon>Mollusca</taxon>
        <taxon>Gastropoda</taxon>
        <taxon>Heterobranchia</taxon>
        <taxon>Euthyneura</taxon>
        <taxon>Panpulmonata</taxon>
        <taxon>Sacoglossa</taxon>
        <taxon>Placobranchoidea</taxon>
        <taxon>Plakobranchidae</taxon>
        <taxon>Plakobranchus</taxon>
    </lineage>
</organism>
<sequence length="70" mass="7842">MLSWLFYITSLKNEKGFRVERVQKIGDLRISGPPPGQGTDAGTRTRDTLRRSQGGFAIHFATKATISFRT</sequence>
<evidence type="ECO:0000313" key="1">
    <source>
        <dbReference type="EMBL" id="GFN99688.1"/>
    </source>
</evidence>
<protein>
    <submittedName>
        <fullName evidence="1">Uncharacterized protein</fullName>
    </submittedName>
</protein>
<dbReference type="AlphaFoldDB" id="A0AAV3ZWK4"/>
<dbReference type="Proteomes" id="UP000735302">
    <property type="component" value="Unassembled WGS sequence"/>
</dbReference>
<name>A0AAV3ZWK4_9GAST</name>
<keyword evidence="2" id="KW-1185">Reference proteome</keyword>
<comment type="caution">
    <text evidence="1">The sequence shown here is derived from an EMBL/GenBank/DDBJ whole genome shotgun (WGS) entry which is preliminary data.</text>
</comment>
<evidence type="ECO:0000313" key="2">
    <source>
        <dbReference type="Proteomes" id="UP000735302"/>
    </source>
</evidence>
<proteinExistence type="predicted"/>
<dbReference type="EMBL" id="BLXT01003020">
    <property type="protein sequence ID" value="GFN99688.1"/>
    <property type="molecule type" value="Genomic_DNA"/>
</dbReference>
<reference evidence="1 2" key="1">
    <citation type="journal article" date="2021" name="Elife">
        <title>Chloroplast acquisition without the gene transfer in kleptoplastic sea slugs, Plakobranchus ocellatus.</title>
        <authorList>
            <person name="Maeda T."/>
            <person name="Takahashi S."/>
            <person name="Yoshida T."/>
            <person name="Shimamura S."/>
            <person name="Takaki Y."/>
            <person name="Nagai Y."/>
            <person name="Toyoda A."/>
            <person name="Suzuki Y."/>
            <person name="Arimoto A."/>
            <person name="Ishii H."/>
            <person name="Satoh N."/>
            <person name="Nishiyama T."/>
            <person name="Hasebe M."/>
            <person name="Maruyama T."/>
            <person name="Minagawa J."/>
            <person name="Obokata J."/>
            <person name="Shigenobu S."/>
        </authorList>
    </citation>
    <scope>NUCLEOTIDE SEQUENCE [LARGE SCALE GENOMIC DNA]</scope>
</reference>